<dbReference type="InterPro" id="IPR013126">
    <property type="entry name" value="Hsp_70_fam"/>
</dbReference>
<dbReference type="AlphaFoldDB" id="A0ABD3G5R3"/>
<dbReference type="FunFam" id="3.30.420.40:FF:000028">
    <property type="entry name" value="heat shock 70 kDa protein-like"/>
    <property type="match status" value="1"/>
</dbReference>
<dbReference type="PANTHER" id="PTHR19375">
    <property type="entry name" value="HEAT SHOCK PROTEIN 70KDA"/>
    <property type="match status" value="1"/>
</dbReference>
<reference evidence="4 5" key="1">
    <citation type="submission" date="2024-09" db="EMBL/GenBank/DDBJ databases">
        <title>Genome sequencing and assembly of Phytophthora oleae, isolate VK10A, causative agent of rot of olive drupes.</title>
        <authorList>
            <person name="Conti Taguali S."/>
            <person name="Riolo M."/>
            <person name="La Spada F."/>
            <person name="Cacciola S.O."/>
            <person name="Dionisio G."/>
        </authorList>
    </citation>
    <scope>NUCLEOTIDE SEQUENCE [LARGE SCALE GENOMIC DNA]</scope>
    <source>
        <strain evidence="4 5">VK10A</strain>
    </source>
</reference>
<keyword evidence="2" id="KW-0547">Nucleotide-binding</keyword>
<dbReference type="Pfam" id="PF00012">
    <property type="entry name" value="HSP70"/>
    <property type="match status" value="1"/>
</dbReference>
<dbReference type="EMBL" id="JBIMZQ010000001">
    <property type="protein sequence ID" value="KAL3674507.1"/>
    <property type="molecule type" value="Genomic_DNA"/>
</dbReference>
<evidence type="ECO:0000313" key="5">
    <source>
        <dbReference type="Proteomes" id="UP001632037"/>
    </source>
</evidence>
<evidence type="ECO:0000256" key="1">
    <source>
        <dbReference type="ARBA" id="ARBA00007381"/>
    </source>
</evidence>
<organism evidence="4 5">
    <name type="scientific">Phytophthora oleae</name>
    <dbReference type="NCBI Taxonomy" id="2107226"/>
    <lineage>
        <taxon>Eukaryota</taxon>
        <taxon>Sar</taxon>
        <taxon>Stramenopiles</taxon>
        <taxon>Oomycota</taxon>
        <taxon>Peronosporomycetes</taxon>
        <taxon>Peronosporales</taxon>
        <taxon>Peronosporaceae</taxon>
        <taxon>Phytophthora</taxon>
    </lineage>
</organism>
<dbReference type="PROSITE" id="PS00329">
    <property type="entry name" value="HSP70_2"/>
    <property type="match status" value="1"/>
</dbReference>
<protein>
    <recommendedName>
        <fullName evidence="6">Heat shock protein 70</fullName>
    </recommendedName>
</protein>
<dbReference type="Gene3D" id="3.30.420.40">
    <property type="match status" value="2"/>
</dbReference>
<comment type="caution">
    <text evidence="4">The sequence shown here is derived from an EMBL/GenBank/DDBJ whole genome shotgun (WGS) entry which is preliminary data.</text>
</comment>
<dbReference type="GO" id="GO:0005524">
    <property type="term" value="F:ATP binding"/>
    <property type="evidence" value="ECO:0007669"/>
    <property type="project" value="UniProtKB-KW"/>
</dbReference>
<dbReference type="Proteomes" id="UP001632037">
    <property type="component" value="Unassembled WGS sequence"/>
</dbReference>
<evidence type="ECO:0008006" key="6">
    <source>
        <dbReference type="Google" id="ProtNLM"/>
    </source>
</evidence>
<gene>
    <name evidence="4" type="ORF">V7S43_000455</name>
</gene>
<keyword evidence="3" id="KW-0067">ATP-binding</keyword>
<name>A0ABD3G5R3_9STRA</name>
<proteinExistence type="inferred from homology"/>
<accession>A0ABD3G5R3</accession>
<keyword evidence="5" id="KW-1185">Reference proteome</keyword>
<sequence>MPTYFCNQQRQSTKDAGSIAGLDVKRIIDEPTAATLTYDLYANAGTGGKACNVLIFDLGGGTVDVSILERHLRDHRVHALARERQFHALAHAVPAARPIRVD</sequence>
<evidence type="ECO:0000313" key="4">
    <source>
        <dbReference type="EMBL" id="KAL3674507.1"/>
    </source>
</evidence>
<evidence type="ECO:0000256" key="2">
    <source>
        <dbReference type="ARBA" id="ARBA00022741"/>
    </source>
</evidence>
<comment type="similarity">
    <text evidence="1">Belongs to the heat shock protein 70 family.</text>
</comment>
<evidence type="ECO:0000256" key="3">
    <source>
        <dbReference type="ARBA" id="ARBA00022840"/>
    </source>
</evidence>
<dbReference type="InterPro" id="IPR043129">
    <property type="entry name" value="ATPase_NBD"/>
</dbReference>
<dbReference type="InterPro" id="IPR018181">
    <property type="entry name" value="Heat_shock_70_CS"/>
</dbReference>
<dbReference type="SUPFAM" id="SSF53067">
    <property type="entry name" value="Actin-like ATPase domain"/>
    <property type="match status" value="1"/>
</dbReference>